<dbReference type="PROSITE" id="PS50862">
    <property type="entry name" value="AA_TRNA_LIGASE_II"/>
    <property type="match status" value="1"/>
</dbReference>
<evidence type="ECO:0000256" key="2">
    <source>
        <dbReference type="ARBA" id="ARBA00017399"/>
    </source>
</evidence>
<dbReference type="InterPro" id="IPR045864">
    <property type="entry name" value="aa-tRNA-synth_II/BPL/LPL"/>
</dbReference>
<dbReference type="GO" id="GO:0006427">
    <property type="term" value="P:histidyl-tRNA aminoacylation"/>
    <property type="evidence" value="ECO:0007669"/>
    <property type="project" value="TreeGrafter"/>
</dbReference>
<dbReference type="EMBL" id="PFGP01000071">
    <property type="protein sequence ID" value="PIW66472.1"/>
    <property type="molecule type" value="Genomic_DNA"/>
</dbReference>
<accession>A0A2J0LF61</accession>
<protein>
    <recommendedName>
        <fullName evidence="2">Histidine--tRNA ligase</fullName>
    </recommendedName>
</protein>
<sequence length="118" mass="13489">MQIKTIRGTKDILPNEAAEWVVVETAARELFSRYGYAEIRTPVIEETALFSRSVGETSDIVQKQMYSFKDRGERSITLRPEGTAPVVRAYLENNINNKQGLTKLFYMGPMFRAERPQA</sequence>
<gene>
    <name evidence="4" type="ORF">COW11_03130</name>
</gene>
<name>A0A2J0LF61_9BACT</name>
<evidence type="ECO:0000256" key="1">
    <source>
        <dbReference type="ARBA" id="ARBA00011738"/>
    </source>
</evidence>
<dbReference type="Proteomes" id="UP000231267">
    <property type="component" value="Unassembled WGS sequence"/>
</dbReference>
<feature type="non-terminal residue" evidence="4">
    <location>
        <position position="118"/>
    </location>
</feature>
<dbReference type="InterPro" id="IPR041715">
    <property type="entry name" value="HisRS-like_core"/>
</dbReference>
<dbReference type="InterPro" id="IPR006195">
    <property type="entry name" value="aa-tRNA-synth_II"/>
</dbReference>
<keyword evidence="4" id="KW-0436">Ligase</keyword>
<dbReference type="AlphaFoldDB" id="A0A2J0LF61"/>
<dbReference type="Gene3D" id="3.30.930.10">
    <property type="entry name" value="Bira Bifunctional Protein, Domain 2"/>
    <property type="match status" value="1"/>
</dbReference>
<dbReference type="GO" id="GO:0005737">
    <property type="term" value="C:cytoplasm"/>
    <property type="evidence" value="ECO:0007669"/>
    <property type="project" value="InterPro"/>
</dbReference>
<dbReference type="PANTHER" id="PTHR43707">
    <property type="entry name" value="HISTIDYL-TRNA SYNTHETASE"/>
    <property type="match status" value="1"/>
</dbReference>
<reference evidence="4 5" key="1">
    <citation type="submission" date="2017-09" db="EMBL/GenBank/DDBJ databases">
        <title>Depth-based differentiation of microbial function through sediment-hosted aquifers and enrichment of novel symbionts in the deep terrestrial subsurface.</title>
        <authorList>
            <person name="Probst A.J."/>
            <person name="Ladd B."/>
            <person name="Jarett J.K."/>
            <person name="Geller-Mcgrath D.E."/>
            <person name="Sieber C.M."/>
            <person name="Emerson J.B."/>
            <person name="Anantharaman K."/>
            <person name="Thomas B.C."/>
            <person name="Malmstrom R."/>
            <person name="Stieglmeier M."/>
            <person name="Klingl A."/>
            <person name="Woyke T."/>
            <person name="Ryan C.M."/>
            <person name="Banfield J.F."/>
        </authorList>
    </citation>
    <scope>NUCLEOTIDE SEQUENCE [LARGE SCALE GENOMIC DNA]</scope>
    <source>
        <strain evidence="4">CG12_big_fil_rev_8_21_14_0_65_43_15</strain>
    </source>
</reference>
<evidence type="ECO:0000313" key="4">
    <source>
        <dbReference type="EMBL" id="PIW66472.1"/>
    </source>
</evidence>
<feature type="domain" description="Aminoacyl-transfer RNA synthetases class-II family profile" evidence="3">
    <location>
        <begin position="1"/>
        <end position="118"/>
    </location>
</feature>
<dbReference type="SUPFAM" id="SSF55681">
    <property type="entry name" value="Class II aaRS and biotin synthetases"/>
    <property type="match status" value="1"/>
</dbReference>
<organism evidence="4 5">
    <name type="scientific">Candidatus Taenaricola geysiri</name>
    <dbReference type="NCBI Taxonomy" id="1974752"/>
    <lineage>
        <taxon>Bacteria</taxon>
        <taxon>Pseudomonadati</taxon>
        <taxon>Candidatus Omnitrophota</taxon>
        <taxon>Candidatus Taenaricola</taxon>
    </lineage>
</organism>
<proteinExistence type="predicted"/>
<dbReference type="Pfam" id="PF13393">
    <property type="entry name" value="tRNA-synt_His"/>
    <property type="match status" value="1"/>
</dbReference>
<dbReference type="GO" id="GO:0004821">
    <property type="term" value="F:histidine-tRNA ligase activity"/>
    <property type="evidence" value="ECO:0007669"/>
    <property type="project" value="TreeGrafter"/>
</dbReference>
<dbReference type="PANTHER" id="PTHR43707:SF1">
    <property type="entry name" value="HISTIDINE--TRNA LIGASE, MITOCHONDRIAL-RELATED"/>
    <property type="match status" value="1"/>
</dbReference>
<comment type="subunit">
    <text evidence="1">Homodimer.</text>
</comment>
<evidence type="ECO:0000259" key="3">
    <source>
        <dbReference type="PROSITE" id="PS50862"/>
    </source>
</evidence>
<dbReference type="InterPro" id="IPR004516">
    <property type="entry name" value="HisRS/HisZ"/>
</dbReference>
<comment type="caution">
    <text evidence="4">The sequence shown here is derived from an EMBL/GenBank/DDBJ whole genome shotgun (WGS) entry which is preliminary data.</text>
</comment>
<evidence type="ECO:0000313" key="5">
    <source>
        <dbReference type="Proteomes" id="UP000231267"/>
    </source>
</evidence>